<dbReference type="RefSeq" id="WP_146562494.1">
    <property type="nucleotide sequence ID" value="NZ_SIHJ01000001.1"/>
</dbReference>
<feature type="signal peptide" evidence="1">
    <location>
        <begin position="1"/>
        <end position="24"/>
    </location>
</feature>
<keyword evidence="3" id="KW-1185">Reference proteome</keyword>
<evidence type="ECO:0000256" key="1">
    <source>
        <dbReference type="SAM" id="SignalP"/>
    </source>
</evidence>
<accession>A0A5C5VCF3</accession>
<dbReference type="InterPro" id="IPR018247">
    <property type="entry name" value="EF_Hand_1_Ca_BS"/>
</dbReference>
<dbReference type="AlphaFoldDB" id="A0A5C5VCF3"/>
<dbReference type="Proteomes" id="UP000316714">
    <property type="component" value="Unassembled WGS sequence"/>
</dbReference>
<evidence type="ECO:0000313" key="3">
    <source>
        <dbReference type="Proteomes" id="UP000316714"/>
    </source>
</evidence>
<proteinExistence type="predicted"/>
<dbReference type="EMBL" id="SIHJ01000001">
    <property type="protein sequence ID" value="TWT35951.1"/>
    <property type="molecule type" value="Genomic_DNA"/>
</dbReference>
<keyword evidence="1" id="KW-0732">Signal</keyword>
<gene>
    <name evidence="2" type="ORF">KOR34_08480</name>
</gene>
<dbReference type="PROSITE" id="PS00018">
    <property type="entry name" value="EF_HAND_1"/>
    <property type="match status" value="1"/>
</dbReference>
<feature type="chain" id="PRO_5023022015" description="Autotransporter-associated beta strand repeat protein" evidence="1">
    <location>
        <begin position="25"/>
        <end position="582"/>
    </location>
</feature>
<reference evidence="2 3" key="1">
    <citation type="submission" date="2019-02" db="EMBL/GenBank/DDBJ databases">
        <title>Deep-cultivation of Planctomycetes and their phenomic and genomic characterization uncovers novel biology.</title>
        <authorList>
            <person name="Wiegand S."/>
            <person name="Jogler M."/>
            <person name="Boedeker C."/>
            <person name="Pinto D."/>
            <person name="Vollmers J."/>
            <person name="Rivas-Marin E."/>
            <person name="Kohn T."/>
            <person name="Peeters S.H."/>
            <person name="Heuer A."/>
            <person name="Rast P."/>
            <person name="Oberbeckmann S."/>
            <person name="Bunk B."/>
            <person name="Jeske O."/>
            <person name="Meyerdierks A."/>
            <person name="Storesund J.E."/>
            <person name="Kallscheuer N."/>
            <person name="Luecker S."/>
            <person name="Lage O.M."/>
            <person name="Pohl T."/>
            <person name="Merkel B.J."/>
            <person name="Hornburger P."/>
            <person name="Mueller R.-W."/>
            <person name="Bruemmer F."/>
            <person name="Labrenz M."/>
            <person name="Spormann A.M."/>
            <person name="Op Den Camp H."/>
            <person name="Overmann J."/>
            <person name="Amann R."/>
            <person name="Jetten M.S.M."/>
            <person name="Mascher T."/>
            <person name="Medema M.H."/>
            <person name="Devos D.P."/>
            <person name="Kaster A.-K."/>
            <person name="Ovreas L."/>
            <person name="Rohde M."/>
            <person name="Galperin M.Y."/>
            <person name="Jogler C."/>
        </authorList>
    </citation>
    <scope>NUCLEOTIDE SEQUENCE [LARGE SCALE GENOMIC DNA]</scope>
    <source>
        <strain evidence="2 3">KOR34</strain>
    </source>
</reference>
<evidence type="ECO:0008006" key="4">
    <source>
        <dbReference type="Google" id="ProtNLM"/>
    </source>
</evidence>
<name>A0A5C5VCF3_9BACT</name>
<protein>
    <recommendedName>
        <fullName evidence="4">Autotransporter-associated beta strand repeat protein</fullName>
    </recommendedName>
</protein>
<evidence type="ECO:0000313" key="2">
    <source>
        <dbReference type="EMBL" id="TWT35951.1"/>
    </source>
</evidence>
<organism evidence="2 3">
    <name type="scientific">Posidoniimonas corsicana</name>
    <dbReference type="NCBI Taxonomy" id="1938618"/>
    <lineage>
        <taxon>Bacteria</taxon>
        <taxon>Pseudomonadati</taxon>
        <taxon>Planctomycetota</taxon>
        <taxon>Planctomycetia</taxon>
        <taxon>Pirellulales</taxon>
        <taxon>Lacipirellulaceae</taxon>
        <taxon>Posidoniimonas</taxon>
    </lineage>
</organism>
<dbReference type="OrthoDB" id="254354at2"/>
<sequence precursor="true">MFRLTVYRVAIIAAGSLAAASASAQNVVNFLPTGAADWGVGANWSDYGFGNNPPEGQFEEVAVIGLGGTAQVTTAFPVGTDTGPNGPGRLEVQNGTVQIQNGGLLGLSDPGSLDVVDRAAVINDRLHIQGGGQLLNAQTLTFGSGATYKLDLTPATTSPIEVNGAANLGGSLELDFSGVTAAGSYPLISAGSISGDFTHVSATGIGAAQTLSLSSAGGVYAASLNNVPVLTIDRDTGAATIENPHGSPYSLDGFSIRSALGALDASAFSGLPRSGWENAGGNSANIVADTYEGPSAGSPSDALPSSTPLAVAGTGFWTLPAAPAFLQATEELIFEVTDPTLGPTPVRGIVEYTGTKVVNNNIVLYIDNDGADAGQAAMLNSTGFAQGVEVYRVSSSGSPLQTDSWIPLEGQSGLDNDTWQVSAQSDSTALLEVTEEGSSVFDRFTRYDIGQILDSGFSESGLTFEFLLDGDSTFTLGEVVFVSELPDADPANLGDFNGDGIVNAADYTLWRDNLGDPDESNINSAGDGGGVTQSDYLVWRDNYGVSYSLAASTAQAPEPASMAALAVLLAGVCCRRVNGLMT</sequence>
<comment type="caution">
    <text evidence="2">The sequence shown here is derived from an EMBL/GenBank/DDBJ whole genome shotgun (WGS) entry which is preliminary data.</text>
</comment>